<dbReference type="Pfam" id="PF00364">
    <property type="entry name" value="Biotin_lipoyl"/>
    <property type="match status" value="1"/>
</dbReference>
<dbReference type="PANTHER" id="PTHR43178">
    <property type="entry name" value="DIHYDROLIPOAMIDE ACETYLTRANSFERASE COMPONENT OF PYRUVATE DEHYDROGENASE COMPLEX"/>
    <property type="match status" value="1"/>
</dbReference>
<dbReference type="CDD" id="cd06849">
    <property type="entry name" value="lipoyl_domain"/>
    <property type="match status" value="1"/>
</dbReference>
<feature type="domain" description="Lipoyl-binding" evidence="5">
    <location>
        <begin position="4"/>
        <end position="79"/>
    </location>
</feature>
<feature type="compositionally biased region" description="Low complexity" evidence="4">
    <location>
        <begin position="86"/>
        <end position="119"/>
    </location>
</feature>
<dbReference type="GO" id="GO:0005737">
    <property type="term" value="C:cytoplasm"/>
    <property type="evidence" value="ECO:0007669"/>
    <property type="project" value="TreeGrafter"/>
</dbReference>
<keyword evidence="2" id="KW-0808">Transferase</keyword>
<comment type="cofactor">
    <cofactor evidence="1">
        <name>(R)-lipoate</name>
        <dbReference type="ChEBI" id="CHEBI:83088"/>
    </cofactor>
</comment>
<dbReference type="RefSeq" id="WP_342776356.1">
    <property type="nucleotide sequence ID" value="NZ_CP031320.1"/>
</dbReference>
<accession>A0A345Y087</accession>
<proteinExistence type="predicted"/>
<reference evidence="6 7" key="1">
    <citation type="submission" date="2018-07" db="EMBL/GenBank/DDBJ databases">
        <title>Draft genome of the type strain Streptomyces armeniacus ATCC 15676.</title>
        <authorList>
            <person name="Labana P."/>
            <person name="Gosse J.T."/>
            <person name="Boddy C.N."/>
        </authorList>
    </citation>
    <scope>NUCLEOTIDE SEQUENCE [LARGE SCALE GENOMIC DNA]</scope>
    <source>
        <strain evidence="6 7">ATCC 15676</strain>
    </source>
</reference>
<evidence type="ECO:0000313" key="6">
    <source>
        <dbReference type="EMBL" id="AXK37303.1"/>
    </source>
</evidence>
<feature type="non-terminal residue" evidence="6">
    <location>
        <position position="180"/>
    </location>
</feature>
<keyword evidence="7" id="KW-1185">Reference proteome</keyword>
<dbReference type="GO" id="GO:0016407">
    <property type="term" value="F:acetyltransferase activity"/>
    <property type="evidence" value="ECO:0007669"/>
    <property type="project" value="TreeGrafter"/>
</dbReference>
<name>A0A345Y087_9ACTN</name>
<sequence length="180" mass="17464">MAEVREFTLPDLGEGLTEATIVRWMVAVGDVVGVDQPVVEVETAKALVDVPCPHGGVVTARYGEEGDEVPVGAPLVAVAVAGRAGDAPAPAAASAPASASRPAAAASGAAASGAAASGAEQEGSGNVLVGYGTQAPTARRRGRVRGAGTVPGPGARPDTGPGTDPGTGAGPYRGRALYTS</sequence>
<dbReference type="GO" id="GO:0031405">
    <property type="term" value="F:lipoic acid binding"/>
    <property type="evidence" value="ECO:0007669"/>
    <property type="project" value="TreeGrafter"/>
</dbReference>
<evidence type="ECO:0000259" key="5">
    <source>
        <dbReference type="PROSITE" id="PS50968"/>
    </source>
</evidence>
<dbReference type="InterPro" id="IPR000089">
    <property type="entry name" value="Biotin_lipoyl"/>
</dbReference>
<evidence type="ECO:0000256" key="1">
    <source>
        <dbReference type="ARBA" id="ARBA00001938"/>
    </source>
</evidence>
<dbReference type="EMBL" id="CP031320">
    <property type="protein sequence ID" value="AXK37303.1"/>
    <property type="molecule type" value="Genomic_DNA"/>
</dbReference>
<dbReference type="PANTHER" id="PTHR43178:SF5">
    <property type="entry name" value="LIPOAMIDE ACYLTRANSFERASE COMPONENT OF BRANCHED-CHAIN ALPHA-KETO ACID DEHYDROGENASE COMPLEX, MITOCHONDRIAL"/>
    <property type="match status" value="1"/>
</dbReference>
<organism evidence="6 7">
    <name type="scientific">Streptomyces armeniacus</name>
    <dbReference type="NCBI Taxonomy" id="83291"/>
    <lineage>
        <taxon>Bacteria</taxon>
        <taxon>Bacillati</taxon>
        <taxon>Actinomycetota</taxon>
        <taxon>Actinomycetes</taxon>
        <taxon>Kitasatosporales</taxon>
        <taxon>Streptomycetaceae</taxon>
        <taxon>Streptomyces</taxon>
    </lineage>
</organism>
<evidence type="ECO:0000256" key="3">
    <source>
        <dbReference type="ARBA" id="ARBA00023315"/>
    </source>
</evidence>
<dbReference type="PROSITE" id="PS50968">
    <property type="entry name" value="BIOTINYL_LIPOYL"/>
    <property type="match status" value="1"/>
</dbReference>
<gene>
    <name evidence="6" type="ORF">DVA86_12955</name>
</gene>
<keyword evidence="3" id="KW-0012">Acyltransferase</keyword>
<dbReference type="Gene3D" id="2.40.50.100">
    <property type="match status" value="1"/>
</dbReference>
<evidence type="ECO:0000256" key="4">
    <source>
        <dbReference type="SAM" id="MobiDB-lite"/>
    </source>
</evidence>
<evidence type="ECO:0000313" key="7">
    <source>
        <dbReference type="Proteomes" id="UP000254425"/>
    </source>
</evidence>
<protein>
    <submittedName>
        <fullName evidence="6">2-oxo acid dehydrogenase subunit E2</fullName>
    </submittedName>
</protein>
<dbReference type="InterPro" id="IPR050743">
    <property type="entry name" value="2-oxoacid_DH_E2_comp"/>
</dbReference>
<feature type="compositionally biased region" description="Low complexity" evidence="4">
    <location>
        <begin position="146"/>
        <end position="162"/>
    </location>
</feature>
<dbReference type="AlphaFoldDB" id="A0A345Y087"/>
<feature type="region of interest" description="Disordered" evidence="4">
    <location>
        <begin position="86"/>
        <end position="180"/>
    </location>
</feature>
<dbReference type="KEGG" id="sarm:DVA86_12955"/>
<dbReference type="InterPro" id="IPR011053">
    <property type="entry name" value="Single_hybrid_motif"/>
</dbReference>
<evidence type="ECO:0000256" key="2">
    <source>
        <dbReference type="ARBA" id="ARBA00022679"/>
    </source>
</evidence>
<dbReference type="SUPFAM" id="SSF51230">
    <property type="entry name" value="Single hybrid motif"/>
    <property type="match status" value="1"/>
</dbReference>
<dbReference type="Proteomes" id="UP000254425">
    <property type="component" value="Chromosome"/>
</dbReference>